<feature type="transmembrane region" description="Helical" evidence="1">
    <location>
        <begin position="34"/>
        <end position="55"/>
    </location>
</feature>
<accession>A0A5Y5LBY5</accession>
<keyword evidence="1" id="KW-1133">Transmembrane helix</keyword>
<organism evidence="2">
    <name type="scientific">Salmonella enterica</name>
    <name type="common">Salmonella choleraesuis</name>
    <dbReference type="NCBI Taxonomy" id="28901"/>
    <lineage>
        <taxon>Bacteria</taxon>
        <taxon>Pseudomonadati</taxon>
        <taxon>Pseudomonadota</taxon>
        <taxon>Gammaproteobacteria</taxon>
        <taxon>Enterobacterales</taxon>
        <taxon>Enterobacteriaceae</taxon>
        <taxon>Salmonella</taxon>
    </lineage>
</organism>
<name>A0A5Y5LBY5_SALER</name>
<dbReference type="EMBL" id="AAJBUZ010000007">
    <property type="protein sequence ID" value="ECK4377452.1"/>
    <property type="molecule type" value="Genomic_DNA"/>
</dbReference>
<keyword evidence="1" id="KW-0472">Membrane</keyword>
<comment type="caution">
    <text evidence="2">The sequence shown here is derived from an EMBL/GenBank/DDBJ whole genome shotgun (WGS) entry which is preliminary data.</text>
</comment>
<reference evidence="2" key="1">
    <citation type="submission" date="2019-08" db="EMBL/GenBank/DDBJ databases">
        <authorList>
            <consortium name="PulseNet: The National Subtyping Network for Foodborne Disease Surveillance"/>
            <person name="Tarr C.L."/>
            <person name="Trees E."/>
            <person name="Katz L.S."/>
            <person name="Carleton-Romer H.A."/>
            <person name="Stroika S."/>
            <person name="Kucerova Z."/>
            <person name="Roache K.F."/>
            <person name="Sabol A.L."/>
            <person name="Besser J."/>
            <person name="Gerner-Smidt P."/>
        </authorList>
    </citation>
    <scope>NUCLEOTIDE SEQUENCE</scope>
    <source>
        <strain evidence="2">PNUSAS085987</strain>
    </source>
</reference>
<sequence>MEKFSNNDKKRTCWLILFCSIILLLIGYRLQANFFGYILIFLPLIFSLVLTYFVYPKYSKSLKAVVDFIIYIPTSIAASVFLLRLALDIPVSTLTVLFNSYLIAGYAYFIAIAVATKCCISFCDAVFSYKPEHSTHIDSKK</sequence>
<evidence type="ECO:0000256" key="1">
    <source>
        <dbReference type="SAM" id="Phobius"/>
    </source>
</evidence>
<keyword evidence="1" id="KW-0812">Transmembrane</keyword>
<feature type="transmembrane region" description="Helical" evidence="1">
    <location>
        <begin position="64"/>
        <end position="86"/>
    </location>
</feature>
<gene>
    <name evidence="2" type="ORF">FRI78_15880</name>
</gene>
<protein>
    <submittedName>
        <fullName evidence="2">Uncharacterized protein</fullName>
    </submittedName>
</protein>
<dbReference type="AlphaFoldDB" id="A0A5Y5LBY5"/>
<proteinExistence type="predicted"/>
<evidence type="ECO:0000313" key="2">
    <source>
        <dbReference type="EMBL" id="ECK4377452.1"/>
    </source>
</evidence>
<feature type="transmembrane region" description="Helical" evidence="1">
    <location>
        <begin position="12"/>
        <end position="28"/>
    </location>
</feature>